<dbReference type="PROSITE" id="PS51373">
    <property type="entry name" value="HIPIP"/>
    <property type="match status" value="1"/>
</dbReference>
<dbReference type="EMBL" id="NHRY01000252">
    <property type="protein sequence ID" value="PPQ27831.1"/>
    <property type="molecule type" value="Genomic_DNA"/>
</dbReference>
<evidence type="ECO:0000256" key="7">
    <source>
        <dbReference type="SAM" id="SignalP"/>
    </source>
</evidence>
<dbReference type="InterPro" id="IPR000170">
    <property type="entry name" value="High_potential_FeS_prot"/>
</dbReference>
<keyword evidence="10" id="KW-1185">Reference proteome</keyword>
<evidence type="ECO:0000259" key="8">
    <source>
        <dbReference type="PROSITE" id="PS51373"/>
    </source>
</evidence>
<reference evidence="9 10" key="1">
    <citation type="journal article" date="2018" name="Arch. Microbiol.">
        <title>New insights into the metabolic potential of the phototrophic purple bacterium Rhodopila globiformis DSM 161(T) from its draft genome sequence and evidence for a vanadium-dependent nitrogenase.</title>
        <authorList>
            <person name="Imhoff J.F."/>
            <person name="Rahn T."/>
            <person name="Kunzel S."/>
            <person name="Neulinger S.C."/>
        </authorList>
    </citation>
    <scope>NUCLEOTIDE SEQUENCE [LARGE SCALE GENOMIC DNA]</scope>
    <source>
        <strain evidence="9 10">DSM 161</strain>
    </source>
</reference>
<feature type="chain" id="PRO_5018069904" description="High potential iron-sulfur proteins family profile domain-containing protein" evidence="7">
    <location>
        <begin position="33"/>
        <end position="89"/>
    </location>
</feature>
<keyword evidence="5" id="KW-0408">Iron</keyword>
<feature type="domain" description="High potential iron-sulfur proteins family profile" evidence="8">
    <location>
        <begin position="24"/>
        <end position="86"/>
    </location>
</feature>
<keyword evidence="1" id="KW-0813">Transport</keyword>
<evidence type="ECO:0000256" key="5">
    <source>
        <dbReference type="ARBA" id="ARBA00023004"/>
    </source>
</evidence>
<dbReference type="OrthoDB" id="5334781at2"/>
<dbReference type="Proteomes" id="UP000239724">
    <property type="component" value="Unassembled WGS sequence"/>
</dbReference>
<evidence type="ECO:0000256" key="3">
    <source>
        <dbReference type="ARBA" id="ARBA00022723"/>
    </source>
</evidence>
<evidence type="ECO:0000256" key="6">
    <source>
        <dbReference type="ARBA" id="ARBA00023014"/>
    </source>
</evidence>
<feature type="signal peptide" evidence="7">
    <location>
        <begin position="1"/>
        <end position="32"/>
    </location>
</feature>
<sequence length="89" mass="9466">MTKYDNDATRRQVLRAGLAVVGGAVAVSAAQAQDKIDPKMVQYQDSPKDGNKCSTCVNFEAPSSCKIVAGKISPNGWCIAYAPMEDKKG</sequence>
<accession>A0A2S6MZP4</accession>
<protein>
    <recommendedName>
        <fullName evidence="8">High potential iron-sulfur proteins family profile domain-containing protein</fullName>
    </recommendedName>
</protein>
<dbReference type="GO" id="GO:0009055">
    <property type="term" value="F:electron transfer activity"/>
    <property type="evidence" value="ECO:0007669"/>
    <property type="project" value="InterPro"/>
</dbReference>
<keyword evidence="6" id="KW-0411">Iron-sulfur</keyword>
<dbReference type="InterPro" id="IPR006311">
    <property type="entry name" value="TAT_signal"/>
</dbReference>
<dbReference type="InterPro" id="IPR036369">
    <property type="entry name" value="HIPIP_sf"/>
</dbReference>
<dbReference type="RefSeq" id="WP_104521703.1">
    <property type="nucleotide sequence ID" value="NZ_NHRY01000252.1"/>
</dbReference>
<comment type="caution">
    <text evidence="9">The sequence shown here is derived from an EMBL/GenBank/DDBJ whole genome shotgun (WGS) entry which is preliminary data.</text>
</comment>
<proteinExistence type="predicted"/>
<dbReference type="SUPFAM" id="SSF57652">
    <property type="entry name" value="HIPIP (high potential iron protein)"/>
    <property type="match status" value="1"/>
</dbReference>
<dbReference type="PROSITE" id="PS51318">
    <property type="entry name" value="TAT"/>
    <property type="match status" value="1"/>
</dbReference>
<dbReference type="Gene3D" id="4.10.490.10">
    <property type="entry name" value="High potential iron-sulphur protein"/>
    <property type="match status" value="1"/>
</dbReference>
<keyword evidence="4" id="KW-0249">Electron transport</keyword>
<dbReference type="GO" id="GO:0046872">
    <property type="term" value="F:metal ion binding"/>
    <property type="evidence" value="ECO:0007669"/>
    <property type="project" value="UniProtKB-KW"/>
</dbReference>
<evidence type="ECO:0000313" key="9">
    <source>
        <dbReference type="EMBL" id="PPQ27831.1"/>
    </source>
</evidence>
<dbReference type="GO" id="GO:0019646">
    <property type="term" value="P:aerobic electron transport chain"/>
    <property type="evidence" value="ECO:0007669"/>
    <property type="project" value="InterPro"/>
</dbReference>
<keyword evidence="7" id="KW-0732">Signal</keyword>
<gene>
    <name evidence="9" type="ORF">CCS01_25805</name>
</gene>
<name>A0A2S6MZP4_RHOGL</name>
<evidence type="ECO:0000256" key="1">
    <source>
        <dbReference type="ARBA" id="ARBA00022448"/>
    </source>
</evidence>
<organism evidence="9 10">
    <name type="scientific">Rhodopila globiformis</name>
    <name type="common">Rhodopseudomonas globiformis</name>
    <dbReference type="NCBI Taxonomy" id="1071"/>
    <lineage>
        <taxon>Bacteria</taxon>
        <taxon>Pseudomonadati</taxon>
        <taxon>Pseudomonadota</taxon>
        <taxon>Alphaproteobacteria</taxon>
        <taxon>Acetobacterales</taxon>
        <taxon>Acetobacteraceae</taxon>
        <taxon>Rhodopila</taxon>
    </lineage>
</organism>
<dbReference type="GO" id="GO:0051539">
    <property type="term" value="F:4 iron, 4 sulfur cluster binding"/>
    <property type="evidence" value="ECO:0007669"/>
    <property type="project" value="UniProtKB-KW"/>
</dbReference>
<keyword evidence="3" id="KW-0479">Metal-binding</keyword>
<evidence type="ECO:0000256" key="2">
    <source>
        <dbReference type="ARBA" id="ARBA00022485"/>
    </source>
</evidence>
<evidence type="ECO:0000313" key="10">
    <source>
        <dbReference type="Proteomes" id="UP000239724"/>
    </source>
</evidence>
<evidence type="ECO:0000256" key="4">
    <source>
        <dbReference type="ARBA" id="ARBA00022982"/>
    </source>
</evidence>
<keyword evidence="2" id="KW-0004">4Fe-4S</keyword>
<dbReference type="AlphaFoldDB" id="A0A2S6MZP4"/>